<feature type="transmembrane region" description="Helical" evidence="1">
    <location>
        <begin position="108"/>
        <end position="130"/>
    </location>
</feature>
<evidence type="ECO:0000313" key="2">
    <source>
        <dbReference type="Proteomes" id="UP000887540"/>
    </source>
</evidence>
<dbReference type="WBParaSite" id="ACRNAN_Path_745.g2828.t1">
    <property type="protein sequence ID" value="ACRNAN_Path_745.g2828.t1"/>
    <property type="gene ID" value="ACRNAN_Path_745.g2828"/>
</dbReference>
<name>A0A914CAT8_9BILA</name>
<keyword evidence="1" id="KW-0812">Transmembrane</keyword>
<organism evidence="2 3">
    <name type="scientific">Acrobeloides nanus</name>
    <dbReference type="NCBI Taxonomy" id="290746"/>
    <lineage>
        <taxon>Eukaryota</taxon>
        <taxon>Metazoa</taxon>
        <taxon>Ecdysozoa</taxon>
        <taxon>Nematoda</taxon>
        <taxon>Chromadorea</taxon>
        <taxon>Rhabditida</taxon>
        <taxon>Tylenchina</taxon>
        <taxon>Cephalobomorpha</taxon>
        <taxon>Cephaloboidea</taxon>
        <taxon>Cephalobidae</taxon>
        <taxon>Acrobeloides</taxon>
    </lineage>
</organism>
<keyword evidence="1" id="KW-1133">Transmembrane helix</keyword>
<dbReference type="Proteomes" id="UP000887540">
    <property type="component" value="Unplaced"/>
</dbReference>
<keyword evidence="1" id="KW-0472">Membrane</keyword>
<proteinExistence type="predicted"/>
<keyword evidence="2" id="KW-1185">Reference proteome</keyword>
<evidence type="ECO:0000256" key="1">
    <source>
        <dbReference type="SAM" id="Phobius"/>
    </source>
</evidence>
<accession>A0A914CAT8</accession>
<protein>
    <submittedName>
        <fullName evidence="3">Uncharacterized protein</fullName>
    </submittedName>
</protein>
<feature type="transmembrane region" description="Helical" evidence="1">
    <location>
        <begin position="74"/>
        <end position="96"/>
    </location>
</feature>
<reference evidence="3" key="1">
    <citation type="submission" date="2022-11" db="UniProtKB">
        <authorList>
            <consortium name="WormBaseParasite"/>
        </authorList>
    </citation>
    <scope>IDENTIFICATION</scope>
</reference>
<dbReference type="AlphaFoldDB" id="A0A914CAT8"/>
<evidence type="ECO:0000313" key="3">
    <source>
        <dbReference type="WBParaSite" id="ACRNAN_Path_745.g2828.t1"/>
    </source>
</evidence>
<feature type="transmembrane region" description="Helical" evidence="1">
    <location>
        <begin position="33"/>
        <end position="54"/>
    </location>
</feature>
<sequence>MEFIRQHILLEGIYLNRKQSPRYNINGALATNLLRIIVIAELVFESVVMTRFIIEYIEDKNHHNPRILGDWSRYLAIACCIFALRTTINLCTLLAGFKESADWYYPEYVFRIFFFTGCIIGAVVKLILYIKAGISFFIEADILPFIVCFFAASYILVASIGAYYLNSFLYDVLDSARKHVEKIEESPAENGVDNPGIEMEV</sequence>
<feature type="transmembrane region" description="Helical" evidence="1">
    <location>
        <begin position="142"/>
        <end position="165"/>
    </location>
</feature>